<evidence type="ECO:0000313" key="6">
    <source>
        <dbReference type="EMBL" id="OTG03322.1"/>
    </source>
</evidence>
<dbReference type="Gene3D" id="1.10.110.10">
    <property type="entry name" value="Plant lipid-transfer and hydrophobic proteins"/>
    <property type="match status" value="1"/>
</dbReference>
<keyword evidence="3" id="KW-1133">Transmembrane helix</keyword>
<accession>A0A251SXY8</accession>
<dbReference type="InterPro" id="IPR033872">
    <property type="entry name" value="nsLTP2"/>
</dbReference>
<reference evidence="5 7" key="1">
    <citation type="journal article" date="2017" name="Nature">
        <title>The sunflower genome provides insights into oil metabolism, flowering and Asterid evolution.</title>
        <authorList>
            <person name="Badouin H."/>
            <person name="Gouzy J."/>
            <person name="Grassa C.J."/>
            <person name="Murat F."/>
            <person name="Staton S.E."/>
            <person name="Cottret L."/>
            <person name="Lelandais-Briere C."/>
            <person name="Owens G.L."/>
            <person name="Carrere S."/>
            <person name="Mayjonade B."/>
            <person name="Legrand L."/>
            <person name="Gill N."/>
            <person name="Kane N.C."/>
            <person name="Bowers J.E."/>
            <person name="Hubner S."/>
            <person name="Bellec A."/>
            <person name="Berard A."/>
            <person name="Berges H."/>
            <person name="Blanchet N."/>
            <person name="Boniface M.C."/>
            <person name="Brunel D."/>
            <person name="Catrice O."/>
            <person name="Chaidir N."/>
            <person name="Claudel C."/>
            <person name="Donnadieu C."/>
            <person name="Faraut T."/>
            <person name="Fievet G."/>
            <person name="Helmstetter N."/>
            <person name="King M."/>
            <person name="Knapp S.J."/>
            <person name="Lai Z."/>
            <person name="Le Paslier M.C."/>
            <person name="Lippi Y."/>
            <person name="Lorenzon L."/>
            <person name="Mandel J.R."/>
            <person name="Marage G."/>
            <person name="Marchand G."/>
            <person name="Marquand E."/>
            <person name="Bret-Mestries E."/>
            <person name="Morien E."/>
            <person name="Nambeesan S."/>
            <person name="Nguyen T."/>
            <person name="Pegot-Espagnet P."/>
            <person name="Pouilly N."/>
            <person name="Raftis F."/>
            <person name="Sallet E."/>
            <person name="Schiex T."/>
            <person name="Thomas J."/>
            <person name="Vandecasteele C."/>
            <person name="Vares D."/>
            <person name="Vear F."/>
            <person name="Vautrin S."/>
            <person name="Crespi M."/>
            <person name="Mangin B."/>
            <person name="Burke J.M."/>
            <person name="Salse J."/>
            <person name="Munos S."/>
            <person name="Vincourt P."/>
            <person name="Rieseberg L.H."/>
            <person name="Langlade N.B."/>
        </authorList>
    </citation>
    <scope>NUCLEOTIDE SEQUENCE [LARGE SCALE GENOMIC DNA]</scope>
    <source>
        <strain evidence="7">cv. SF193</strain>
        <tissue evidence="5">Leaves</tissue>
    </source>
</reference>
<evidence type="ECO:0000259" key="4">
    <source>
        <dbReference type="Pfam" id="PF00234"/>
    </source>
</evidence>
<dbReference type="InterPro" id="IPR036312">
    <property type="entry name" value="Bifun_inhib/LTP/seed_sf"/>
</dbReference>
<keyword evidence="2" id="KW-0446">Lipid-binding</keyword>
<dbReference type="InterPro" id="IPR016140">
    <property type="entry name" value="Bifunc_inhib/LTP/seed_store"/>
</dbReference>
<dbReference type="Pfam" id="PF00234">
    <property type="entry name" value="Tryp_alpha_amyl"/>
    <property type="match status" value="1"/>
</dbReference>
<evidence type="ECO:0000256" key="3">
    <source>
        <dbReference type="SAM" id="Phobius"/>
    </source>
</evidence>
<sequence>MSYASWIPVMIVMTVLMVQVNVGMAQDCKLPFQLAPCLSFITSNIAPAADSQCCNVLHDQTSCLCSFVKNPVYAWILHLPGATTVANACSITIPDPSTCT</sequence>
<gene>
    <name evidence="6" type="ORF">HannXRQ_Chr13g0422811</name>
    <name evidence="5" type="ORF">HanXRQr2_Chr13g0613501</name>
</gene>
<evidence type="ECO:0000313" key="5">
    <source>
        <dbReference type="EMBL" id="KAF5775567.1"/>
    </source>
</evidence>
<evidence type="ECO:0000313" key="7">
    <source>
        <dbReference type="Proteomes" id="UP000215914"/>
    </source>
</evidence>
<proteinExistence type="predicted"/>
<keyword evidence="3" id="KW-0472">Membrane</keyword>
<dbReference type="SUPFAM" id="SSF47699">
    <property type="entry name" value="Bifunctional inhibitor/lipid-transfer protein/seed storage 2S albumin"/>
    <property type="match status" value="1"/>
</dbReference>
<dbReference type="PANTHER" id="PTHR33214">
    <property type="entry name" value="BIFUNCTIONAL INHIBITOR/LIPID-TRANSFER PROTEIN/SEED STORAGE 2S ALBUMIN SUPERFAMILY PROTEIN"/>
    <property type="match status" value="1"/>
</dbReference>
<keyword evidence="7" id="KW-1185">Reference proteome</keyword>
<evidence type="ECO:0000256" key="1">
    <source>
        <dbReference type="ARBA" id="ARBA00022448"/>
    </source>
</evidence>
<feature type="domain" description="Bifunctional inhibitor/plant lipid transfer protein/seed storage helical" evidence="4">
    <location>
        <begin position="32"/>
        <end position="99"/>
    </location>
</feature>
<reference evidence="6" key="2">
    <citation type="submission" date="2017-02" db="EMBL/GenBank/DDBJ databases">
        <title>Sunflower complete genome.</title>
        <authorList>
            <person name="Langlade N."/>
            <person name="Munos S."/>
        </authorList>
    </citation>
    <scope>NUCLEOTIDE SEQUENCE [LARGE SCALE GENOMIC DNA]</scope>
    <source>
        <tissue evidence="6">Leaves</tissue>
    </source>
</reference>
<feature type="transmembrane region" description="Helical" evidence="3">
    <location>
        <begin position="6"/>
        <end position="24"/>
    </location>
</feature>
<dbReference type="AlphaFoldDB" id="A0A251SXY8"/>
<dbReference type="Gramene" id="mRNA:HanXRQr2_Chr13g0613501">
    <property type="protein sequence ID" value="CDS:HanXRQr2_Chr13g0613501.1"/>
    <property type="gene ID" value="HanXRQr2_Chr13g0613501"/>
</dbReference>
<keyword evidence="3" id="KW-0812">Transmembrane</keyword>
<dbReference type="GO" id="GO:0008289">
    <property type="term" value="F:lipid binding"/>
    <property type="evidence" value="ECO:0007669"/>
    <property type="project" value="UniProtKB-KW"/>
</dbReference>
<protein>
    <submittedName>
        <fullName evidence="5">Bifunctional inhibitor/plant lipid transfer protein/seed storage helical</fullName>
    </submittedName>
</protein>
<organism evidence="6 7">
    <name type="scientific">Helianthus annuus</name>
    <name type="common">Common sunflower</name>
    <dbReference type="NCBI Taxonomy" id="4232"/>
    <lineage>
        <taxon>Eukaryota</taxon>
        <taxon>Viridiplantae</taxon>
        <taxon>Streptophyta</taxon>
        <taxon>Embryophyta</taxon>
        <taxon>Tracheophyta</taxon>
        <taxon>Spermatophyta</taxon>
        <taxon>Magnoliopsida</taxon>
        <taxon>eudicotyledons</taxon>
        <taxon>Gunneridae</taxon>
        <taxon>Pentapetalae</taxon>
        <taxon>asterids</taxon>
        <taxon>campanulids</taxon>
        <taxon>Asterales</taxon>
        <taxon>Asteraceae</taxon>
        <taxon>Asteroideae</taxon>
        <taxon>Heliantheae alliance</taxon>
        <taxon>Heliantheae</taxon>
        <taxon>Helianthus</taxon>
    </lineage>
</organism>
<dbReference type="InParanoid" id="A0A251SXY8"/>
<dbReference type="EMBL" id="MNCJ02000328">
    <property type="protein sequence ID" value="KAF5775567.1"/>
    <property type="molecule type" value="Genomic_DNA"/>
</dbReference>
<dbReference type="GO" id="GO:0006869">
    <property type="term" value="P:lipid transport"/>
    <property type="evidence" value="ECO:0007669"/>
    <property type="project" value="InterPro"/>
</dbReference>
<dbReference type="EMBL" id="CM007902">
    <property type="protein sequence ID" value="OTG03322.1"/>
    <property type="molecule type" value="Genomic_DNA"/>
</dbReference>
<evidence type="ECO:0000256" key="2">
    <source>
        <dbReference type="ARBA" id="ARBA00023121"/>
    </source>
</evidence>
<reference evidence="5" key="3">
    <citation type="submission" date="2020-06" db="EMBL/GenBank/DDBJ databases">
        <title>Helianthus annuus Genome sequencing and assembly Release 2.</title>
        <authorList>
            <person name="Gouzy J."/>
            <person name="Langlade N."/>
            <person name="Munos S."/>
        </authorList>
    </citation>
    <scope>NUCLEOTIDE SEQUENCE</scope>
    <source>
        <tissue evidence="5">Leaves</tissue>
    </source>
</reference>
<name>A0A251SXY8_HELAN</name>
<dbReference type="Proteomes" id="UP000215914">
    <property type="component" value="Chromosome 13"/>
</dbReference>
<dbReference type="PANTHER" id="PTHR33214:SF69">
    <property type="entry name" value="BIFUNCTIONAL INHIBITOR_LIPID-TRANSFER PROTEIN_SEED STORAGE 2S ALBUMIN SUPERFAMILY PROTEIN"/>
    <property type="match status" value="1"/>
</dbReference>
<keyword evidence="1" id="KW-0813">Transport</keyword>